<dbReference type="AlphaFoldDB" id="A0A8J7PAT8"/>
<accession>A0A8J7PAT8</accession>
<evidence type="ECO:0000313" key="2">
    <source>
        <dbReference type="Proteomes" id="UP000664277"/>
    </source>
</evidence>
<keyword evidence="1" id="KW-0560">Oxidoreductase</keyword>
<dbReference type="EMBL" id="JAFLCK010000002">
    <property type="protein sequence ID" value="MBN8659156.1"/>
    <property type="molecule type" value="Genomic_DNA"/>
</dbReference>
<evidence type="ECO:0000313" key="1">
    <source>
        <dbReference type="EMBL" id="MBN8659156.1"/>
    </source>
</evidence>
<dbReference type="GO" id="GO:0016706">
    <property type="term" value="F:2-oxoglutarate-dependent dioxygenase activity"/>
    <property type="evidence" value="ECO:0007669"/>
    <property type="project" value="UniProtKB-ARBA"/>
</dbReference>
<gene>
    <name evidence="1" type="ORF">J0M35_02255</name>
</gene>
<protein>
    <submittedName>
        <fullName evidence="1">Phytanoyl-CoA dioxygenase family protein</fullName>
    </submittedName>
</protein>
<sequence>MEDRQNADFSIEALDEALERAGRQLALDGAVNTAISLSKEQSDFLLAEIEKFIANGSAEAGTRGMLACPAVQAYAHEAEKLAHFFLTKHTKNDGANLGPTTKAVRAIFFDKSPEKNWYVTWHQDLTIALKRKAETPGYSAWSIKDGIVHVQPPVEVLEEMVALRLHFDDCDGDNGPLKILSGSHKLGRLENDFYSLDGVAKDTEKVLTASAGEIIAMKPLVLHASSKSVKPLHRRVLHVEYAACSLPSPLEFAVF</sequence>
<reference evidence="1" key="1">
    <citation type="submission" date="2021-02" db="EMBL/GenBank/DDBJ databases">
        <title>Genome-Resolved Metagenomics of a Microbial Community Performing Photosynthetic Biological Nutrient Removal.</title>
        <authorList>
            <person name="Mcdaniel E.A."/>
        </authorList>
    </citation>
    <scope>NUCLEOTIDE SEQUENCE</scope>
    <source>
        <strain evidence="1">UWPOB_OBS1</strain>
    </source>
</reference>
<dbReference type="Pfam" id="PF05721">
    <property type="entry name" value="PhyH"/>
    <property type="match status" value="1"/>
</dbReference>
<proteinExistence type="predicted"/>
<name>A0A8J7PAT8_9BACT</name>
<dbReference type="SUPFAM" id="SSF51197">
    <property type="entry name" value="Clavaminate synthase-like"/>
    <property type="match status" value="1"/>
</dbReference>
<dbReference type="InterPro" id="IPR008775">
    <property type="entry name" value="Phytyl_CoA_dOase-like"/>
</dbReference>
<dbReference type="Proteomes" id="UP000664277">
    <property type="component" value="Unassembled WGS sequence"/>
</dbReference>
<keyword evidence="1" id="KW-0223">Dioxygenase</keyword>
<comment type="caution">
    <text evidence="1">The sequence shown here is derived from an EMBL/GenBank/DDBJ whole genome shotgun (WGS) entry which is preliminary data.</text>
</comment>
<organism evidence="1 2">
    <name type="scientific">Candidatus Obscuribacter phosphatis</name>
    <dbReference type="NCBI Taxonomy" id="1906157"/>
    <lineage>
        <taxon>Bacteria</taxon>
        <taxon>Bacillati</taxon>
        <taxon>Candidatus Melainabacteria</taxon>
        <taxon>Candidatus Obscuribacterales</taxon>
        <taxon>Candidatus Obscuribacteraceae</taxon>
        <taxon>Candidatus Obscuribacter</taxon>
    </lineage>
</organism>
<dbReference type="Gene3D" id="2.60.120.620">
    <property type="entry name" value="q2cbj1_9rhob like domain"/>
    <property type="match status" value="1"/>
</dbReference>